<dbReference type="Gene3D" id="3.40.190.10">
    <property type="entry name" value="Periplasmic binding protein-like II"/>
    <property type="match status" value="2"/>
</dbReference>
<dbReference type="InterPro" id="IPR005119">
    <property type="entry name" value="LysR_subst-bd"/>
</dbReference>
<dbReference type="AlphaFoldDB" id="A0A193LBG9"/>
<dbReference type="GO" id="GO:0043565">
    <property type="term" value="F:sequence-specific DNA binding"/>
    <property type="evidence" value="ECO:0007669"/>
    <property type="project" value="TreeGrafter"/>
</dbReference>
<dbReference type="Pfam" id="PF03466">
    <property type="entry name" value="LysR_substrate"/>
    <property type="match status" value="1"/>
</dbReference>
<evidence type="ECO:0000313" key="7">
    <source>
        <dbReference type="Proteomes" id="UP000092695"/>
    </source>
</evidence>
<evidence type="ECO:0000256" key="4">
    <source>
        <dbReference type="ARBA" id="ARBA00023163"/>
    </source>
</evidence>
<dbReference type="PANTHER" id="PTHR30537:SF26">
    <property type="entry name" value="GLYCINE CLEAVAGE SYSTEM TRANSCRIPTIONAL ACTIVATOR"/>
    <property type="match status" value="1"/>
</dbReference>
<organism evidence="6 7">
    <name type="scientific">Woeseia oceani</name>
    <dbReference type="NCBI Taxonomy" id="1548547"/>
    <lineage>
        <taxon>Bacteria</taxon>
        <taxon>Pseudomonadati</taxon>
        <taxon>Pseudomonadota</taxon>
        <taxon>Gammaproteobacteria</taxon>
        <taxon>Woeseiales</taxon>
        <taxon>Woeseiaceae</taxon>
        <taxon>Woeseia</taxon>
    </lineage>
</organism>
<dbReference type="PANTHER" id="PTHR30537">
    <property type="entry name" value="HTH-TYPE TRANSCRIPTIONAL REGULATOR"/>
    <property type="match status" value="1"/>
</dbReference>
<sequence length="296" mass="33305">MKIPRRFLPSLATLSAFEAAARTGSVTAAAEYLNLTQSAVSRQIKLLESQLEVPLFWRERQTIRLTDAGRAYAREIRESLEHIGAASMNLRANPSGGVLNLAVMPTFGKNWLVPRLPKFLNLNPDIKLNLVTQSAPFDFRKKSVDAALHYGTKDWAEAQSAFLSNDVVLPYCNHELMKKYSFKEPKDVRKAPLLHLKSRPDGWEQWLTNNDVEADHVRGMLFDELATAAAAAVAGLGVALLPTFLFEEELKRSSLVCAIDRPMQTNGGYYLFWPTDRAEFPPLVAFRQWLVDEMRG</sequence>
<protein>
    <submittedName>
        <fullName evidence="6">LysR family transcriptional regulator</fullName>
    </submittedName>
</protein>
<dbReference type="GO" id="GO:0003700">
    <property type="term" value="F:DNA-binding transcription factor activity"/>
    <property type="evidence" value="ECO:0007669"/>
    <property type="project" value="InterPro"/>
</dbReference>
<dbReference type="InterPro" id="IPR058163">
    <property type="entry name" value="LysR-type_TF_proteobact-type"/>
</dbReference>
<dbReference type="PROSITE" id="PS50931">
    <property type="entry name" value="HTH_LYSR"/>
    <property type="match status" value="1"/>
</dbReference>
<name>A0A193LBG9_9GAMM</name>
<evidence type="ECO:0000313" key="6">
    <source>
        <dbReference type="EMBL" id="ANO49842.1"/>
    </source>
</evidence>
<dbReference type="SUPFAM" id="SSF53850">
    <property type="entry name" value="Periplasmic binding protein-like II"/>
    <property type="match status" value="1"/>
</dbReference>
<gene>
    <name evidence="6" type="ORF">BA177_00175</name>
</gene>
<feature type="domain" description="HTH lysR-type" evidence="5">
    <location>
        <begin position="9"/>
        <end position="66"/>
    </location>
</feature>
<dbReference type="GO" id="GO:0006351">
    <property type="term" value="P:DNA-templated transcription"/>
    <property type="evidence" value="ECO:0007669"/>
    <property type="project" value="TreeGrafter"/>
</dbReference>
<dbReference type="OrthoDB" id="9771171at2"/>
<dbReference type="FunFam" id="1.10.10.10:FF:000001">
    <property type="entry name" value="LysR family transcriptional regulator"/>
    <property type="match status" value="1"/>
</dbReference>
<evidence type="ECO:0000256" key="2">
    <source>
        <dbReference type="ARBA" id="ARBA00023015"/>
    </source>
</evidence>
<comment type="similarity">
    <text evidence="1">Belongs to the LysR transcriptional regulatory family.</text>
</comment>
<dbReference type="PRINTS" id="PR00039">
    <property type="entry name" value="HTHLYSR"/>
</dbReference>
<dbReference type="SUPFAM" id="SSF46785">
    <property type="entry name" value="Winged helix' DNA-binding domain"/>
    <property type="match status" value="1"/>
</dbReference>
<evidence type="ECO:0000256" key="1">
    <source>
        <dbReference type="ARBA" id="ARBA00009437"/>
    </source>
</evidence>
<dbReference type="InterPro" id="IPR036388">
    <property type="entry name" value="WH-like_DNA-bd_sf"/>
</dbReference>
<evidence type="ECO:0000256" key="3">
    <source>
        <dbReference type="ARBA" id="ARBA00023125"/>
    </source>
</evidence>
<dbReference type="InterPro" id="IPR036390">
    <property type="entry name" value="WH_DNA-bd_sf"/>
</dbReference>
<dbReference type="Proteomes" id="UP000092695">
    <property type="component" value="Chromosome"/>
</dbReference>
<dbReference type="RefSeq" id="WP_068611655.1">
    <property type="nucleotide sequence ID" value="NZ_CP016268.1"/>
</dbReference>
<keyword evidence="3" id="KW-0238">DNA-binding</keyword>
<dbReference type="STRING" id="1548547.BA177_00175"/>
<accession>A0A193LBG9</accession>
<keyword evidence="4" id="KW-0804">Transcription</keyword>
<keyword evidence="2" id="KW-0805">Transcription regulation</keyword>
<dbReference type="Gene3D" id="1.10.10.10">
    <property type="entry name" value="Winged helix-like DNA-binding domain superfamily/Winged helix DNA-binding domain"/>
    <property type="match status" value="1"/>
</dbReference>
<dbReference type="EMBL" id="CP016268">
    <property type="protein sequence ID" value="ANO49842.1"/>
    <property type="molecule type" value="Genomic_DNA"/>
</dbReference>
<proteinExistence type="inferred from homology"/>
<dbReference type="Pfam" id="PF00126">
    <property type="entry name" value="HTH_1"/>
    <property type="match status" value="1"/>
</dbReference>
<keyword evidence="7" id="KW-1185">Reference proteome</keyword>
<dbReference type="InterPro" id="IPR000847">
    <property type="entry name" value="LysR_HTH_N"/>
</dbReference>
<reference evidence="6 7" key="1">
    <citation type="submission" date="2016-06" db="EMBL/GenBank/DDBJ databases">
        <title>Complete genome sequence of a deep-branching marine Gamma Proteobacterium Woeseia oceani type strain XK5.</title>
        <authorList>
            <person name="Mu D."/>
            <person name="Du Z."/>
        </authorList>
    </citation>
    <scope>NUCLEOTIDE SEQUENCE [LARGE SCALE GENOMIC DNA]</scope>
    <source>
        <strain evidence="6 7">XK5</strain>
    </source>
</reference>
<dbReference type="KEGG" id="woc:BA177_00175"/>
<evidence type="ECO:0000259" key="5">
    <source>
        <dbReference type="PROSITE" id="PS50931"/>
    </source>
</evidence>